<organism evidence="2 3">
    <name type="scientific">Sphingomonas kaistensis</name>
    <dbReference type="NCBI Taxonomy" id="298708"/>
    <lineage>
        <taxon>Bacteria</taxon>
        <taxon>Pseudomonadati</taxon>
        <taxon>Pseudomonadota</taxon>
        <taxon>Alphaproteobacteria</taxon>
        <taxon>Sphingomonadales</taxon>
        <taxon>Sphingomonadaceae</taxon>
        <taxon>Sphingomonas</taxon>
    </lineage>
</organism>
<evidence type="ECO:0000313" key="2">
    <source>
        <dbReference type="EMBL" id="WWM71130.1"/>
    </source>
</evidence>
<feature type="chain" id="PRO_5045467486" evidence="1">
    <location>
        <begin position="20"/>
        <end position="143"/>
    </location>
</feature>
<keyword evidence="1" id="KW-0732">Signal</keyword>
<dbReference type="RefSeq" id="WP_338504435.1">
    <property type="nucleotide sequence ID" value="NZ_CP145607.1"/>
</dbReference>
<feature type="signal peptide" evidence="1">
    <location>
        <begin position="1"/>
        <end position="19"/>
    </location>
</feature>
<protein>
    <submittedName>
        <fullName evidence="2">Uncharacterized protein</fullName>
    </submittedName>
</protein>
<evidence type="ECO:0000256" key="1">
    <source>
        <dbReference type="SAM" id="SignalP"/>
    </source>
</evidence>
<reference evidence="2 3" key="1">
    <citation type="submission" date="2024-02" db="EMBL/GenBank/DDBJ databases">
        <title>Full genome sequence of Sphingomonas kaistensis.</title>
        <authorList>
            <person name="Poletto B.L."/>
            <person name="Silva G."/>
            <person name="Galante D."/>
            <person name="Campos K.R."/>
            <person name="Santos M.B.N."/>
            <person name="Sacchi C.T."/>
        </authorList>
    </citation>
    <scope>NUCLEOTIDE SEQUENCE [LARGE SCALE GENOMIC DNA]</scope>
    <source>
        <strain evidence="2 3">MA4R</strain>
    </source>
</reference>
<name>A0ABZ2G5J7_9SPHN</name>
<evidence type="ECO:0000313" key="3">
    <source>
        <dbReference type="Proteomes" id="UP001382935"/>
    </source>
</evidence>
<dbReference type="Proteomes" id="UP001382935">
    <property type="component" value="Chromosome"/>
</dbReference>
<accession>A0ABZ2G5J7</accession>
<dbReference type="EMBL" id="CP145607">
    <property type="protein sequence ID" value="WWM71130.1"/>
    <property type="molecule type" value="Genomic_DNA"/>
</dbReference>
<gene>
    <name evidence="2" type="ORF">V6R86_10720</name>
</gene>
<proteinExistence type="predicted"/>
<keyword evidence="3" id="KW-1185">Reference proteome</keyword>
<sequence length="143" mass="16045">MYRVLLTLSSLFLASDALAQEKLDPPVLELTPEWLETNVNPRVLDALVDPDSAKIVWNYSTVLQEATERLPDATGRKVETKVMFALTCGTVNAKNRMGGYNGKTFILVAQWPDRLVMNMDDEAEGLRTMCGDYIRRGVIVPRI</sequence>